<sequence length="226" mass="24988">MRLLTADSLSVSRALPSTLNAKEKNFRIYLYKKKMPQLLSELLSDRDKAVLDSIFNPFQIGGGAEEGVNWNFDEGLPEEIQDPYEEPTSAVKESIQREVDAIKAAELGDLTKAVELFTSAIEMAPKRPAPWNNRAQAYRLLGNDEAALSDLEEALKLSGGTGRTGCRALCQRGLLRRKNGDDDGARSDFKSATNLGSKFARGQLIEMNPYAALCNQMLRDAFQKLS</sequence>
<dbReference type="InterPro" id="IPR038906">
    <property type="entry name" value="TTC36"/>
</dbReference>
<dbReference type="SMART" id="SM00028">
    <property type="entry name" value="TPR"/>
    <property type="match status" value="3"/>
</dbReference>
<dbReference type="AlphaFoldDB" id="A0A1B0CVS0"/>
<dbReference type="InterPro" id="IPR011990">
    <property type="entry name" value="TPR-like_helical_dom_sf"/>
</dbReference>
<proteinExistence type="inferred from homology"/>
<dbReference type="PANTHER" id="PTHR21405">
    <property type="entry name" value="CDNA SEQUENCE BC021608"/>
    <property type="match status" value="1"/>
</dbReference>
<reference evidence="6" key="1">
    <citation type="submission" date="2012-05" db="EMBL/GenBank/DDBJ databases">
        <title>Whole Genome Assembly of Lutzomyia longipalpis.</title>
        <authorList>
            <person name="Richards S."/>
            <person name="Qu C."/>
            <person name="Dillon R."/>
            <person name="Worley K."/>
            <person name="Scherer S."/>
            <person name="Batterton M."/>
            <person name="Taylor A."/>
            <person name="Hawes A."/>
            <person name="Hernandez B."/>
            <person name="Kovar C."/>
            <person name="Mandapat C."/>
            <person name="Pham C."/>
            <person name="Qu C."/>
            <person name="Jing C."/>
            <person name="Bess C."/>
            <person name="Bandaranaike D."/>
            <person name="Ngo D."/>
            <person name="Ongeri F."/>
            <person name="Arias F."/>
            <person name="Lara F."/>
            <person name="Weissenberger G."/>
            <person name="Kamau G."/>
            <person name="Han H."/>
            <person name="Shen H."/>
            <person name="Dinh H."/>
            <person name="Khalil I."/>
            <person name="Jones J."/>
            <person name="Shafer J."/>
            <person name="Jayaseelan J."/>
            <person name="Quiroz J."/>
            <person name="Blankenburg K."/>
            <person name="Nguyen L."/>
            <person name="Jackson L."/>
            <person name="Francisco L."/>
            <person name="Tang L.-Y."/>
            <person name="Pu L.-L."/>
            <person name="Perales L."/>
            <person name="Lorensuhewa L."/>
            <person name="Munidasa M."/>
            <person name="Coyle M."/>
            <person name="Taylor M."/>
            <person name="Puazo M."/>
            <person name="Firestine M."/>
            <person name="Scheel M."/>
            <person name="Javaid M."/>
            <person name="Wang M."/>
            <person name="Li M."/>
            <person name="Tabassum N."/>
            <person name="Saada N."/>
            <person name="Osuji N."/>
            <person name="Aqrawi P."/>
            <person name="Fu Q."/>
            <person name="Thornton R."/>
            <person name="Raj R."/>
            <person name="Goodspeed R."/>
            <person name="Mata R."/>
            <person name="Najjar R."/>
            <person name="Gubbala S."/>
            <person name="Lee S."/>
            <person name="Denson S."/>
            <person name="Patil S."/>
            <person name="Macmil S."/>
            <person name="Qi S."/>
            <person name="Matskevitch T."/>
            <person name="Palculict T."/>
            <person name="Mathew T."/>
            <person name="Vee V."/>
            <person name="Velamala V."/>
            <person name="Korchina V."/>
            <person name="Cai W."/>
            <person name="Liu W."/>
            <person name="Dai W."/>
            <person name="Zou X."/>
            <person name="Zhu Y."/>
            <person name="Zhang Y."/>
            <person name="Wu Y.-Q."/>
            <person name="Xin Y."/>
            <person name="Nazarath L."/>
            <person name="Kovar C."/>
            <person name="Han Y."/>
            <person name="Muzny D."/>
            <person name="Gibbs R."/>
        </authorList>
    </citation>
    <scope>NUCLEOTIDE SEQUENCE [LARGE SCALE GENOMIC DNA]</scope>
    <source>
        <strain evidence="6">Jacobina</strain>
    </source>
</reference>
<reference evidence="4" key="2">
    <citation type="journal article" date="2020" name="BMC">
        <title>Leishmania infection induces a limited differential gene expression in the sand fly midgut.</title>
        <authorList>
            <person name="Coutinho-Abreu I.V."/>
            <person name="Serafim T.D."/>
            <person name="Meneses C."/>
            <person name="Kamhawi S."/>
            <person name="Oliveira F."/>
            <person name="Valenzuela J.G."/>
        </authorList>
    </citation>
    <scope>NUCLEOTIDE SEQUENCE</scope>
    <source>
        <strain evidence="4">Jacobina</strain>
        <tissue evidence="4">Midgut</tissue>
    </source>
</reference>
<evidence type="ECO:0000313" key="6">
    <source>
        <dbReference type="Proteomes" id="UP000092461"/>
    </source>
</evidence>
<dbReference type="SUPFAM" id="SSF48452">
    <property type="entry name" value="TPR-like"/>
    <property type="match status" value="1"/>
</dbReference>
<dbReference type="InterPro" id="IPR013105">
    <property type="entry name" value="TPR_2"/>
</dbReference>
<dbReference type="Pfam" id="PF07719">
    <property type="entry name" value="TPR_2"/>
    <property type="match status" value="1"/>
</dbReference>
<keyword evidence="6" id="KW-1185">Reference proteome</keyword>
<dbReference type="Proteomes" id="UP000092461">
    <property type="component" value="Unassembled WGS sequence"/>
</dbReference>
<keyword evidence="2" id="KW-0677">Repeat</keyword>
<comment type="similarity">
    <text evidence="1">Belongs to the TTC36 family.</text>
</comment>
<dbReference type="Gene3D" id="1.25.40.10">
    <property type="entry name" value="Tetratricopeptide repeat domain"/>
    <property type="match status" value="1"/>
</dbReference>
<protein>
    <submittedName>
        <fullName evidence="4 5">Uncharacterized protein</fullName>
    </submittedName>
</protein>
<dbReference type="InterPro" id="IPR019734">
    <property type="entry name" value="TPR_rpt"/>
</dbReference>
<keyword evidence="3" id="KW-0802">TPR repeat</keyword>
<evidence type="ECO:0000256" key="3">
    <source>
        <dbReference type="ARBA" id="ARBA00022803"/>
    </source>
</evidence>
<dbReference type="VEuPathDB" id="VectorBase:LLOJ009105"/>
<evidence type="ECO:0000256" key="2">
    <source>
        <dbReference type="ARBA" id="ARBA00022737"/>
    </source>
</evidence>
<evidence type="ECO:0000313" key="5">
    <source>
        <dbReference type="EnsemblMetazoa" id="LLOJ009105-PA"/>
    </source>
</evidence>
<dbReference type="GO" id="GO:0006570">
    <property type="term" value="P:tyrosine metabolic process"/>
    <property type="evidence" value="ECO:0007669"/>
    <property type="project" value="TreeGrafter"/>
</dbReference>
<dbReference type="VEuPathDB" id="VectorBase:LLONM1_008676"/>
<dbReference type="EnsemblMetazoa" id="LLOJ009105-RA">
    <property type="protein sequence ID" value="LLOJ009105-PA"/>
    <property type="gene ID" value="LLOJ009105"/>
</dbReference>
<organism evidence="5 6">
    <name type="scientific">Lutzomyia longipalpis</name>
    <name type="common">Sand fly</name>
    <dbReference type="NCBI Taxonomy" id="7200"/>
    <lineage>
        <taxon>Eukaryota</taxon>
        <taxon>Metazoa</taxon>
        <taxon>Ecdysozoa</taxon>
        <taxon>Arthropoda</taxon>
        <taxon>Hexapoda</taxon>
        <taxon>Insecta</taxon>
        <taxon>Pterygota</taxon>
        <taxon>Neoptera</taxon>
        <taxon>Endopterygota</taxon>
        <taxon>Diptera</taxon>
        <taxon>Nematocera</taxon>
        <taxon>Psychodoidea</taxon>
        <taxon>Psychodidae</taxon>
        <taxon>Lutzomyia</taxon>
        <taxon>Lutzomyia</taxon>
    </lineage>
</organism>
<accession>A0A1B0CVS0</accession>
<evidence type="ECO:0000256" key="1">
    <source>
        <dbReference type="ARBA" id="ARBA00006995"/>
    </source>
</evidence>
<dbReference type="PANTHER" id="PTHR21405:SF0">
    <property type="entry name" value="TETRATRICOPEPTIDE REPEAT PROTEIN 36"/>
    <property type="match status" value="1"/>
</dbReference>
<evidence type="ECO:0000313" key="4">
    <source>
        <dbReference type="EMBL" id="MBC1172945.1"/>
    </source>
</evidence>
<dbReference type="EMBL" id="AJWK01031080">
    <property type="status" value="NOT_ANNOTATED_CDS"/>
    <property type="molecule type" value="Genomic_DNA"/>
</dbReference>
<dbReference type="EMBL" id="GITU01004242">
    <property type="protein sequence ID" value="MBC1172945.1"/>
    <property type="molecule type" value="Transcribed_RNA"/>
</dbReference>
<name>A0A1B0CVS0_LUTLO</name>
<reference evidence="5" key="3">
    <citation type="submission" date="2020-05" db="UniProtKB">
        <authorList>
            <consortium name="EnsemblMetazoa"/>
        </authorList>
    </citation>
    <scope>IDENTIFICATION</scope>
    <source>
        <strain evidence="5">Jacobina</strain>
    </source>
</reference>